<organism evidence="8 9">
    <name type="scientific">Pelagibacterium lacus</name>
    <dbReference type="NCBI Taxonomy" id="2282655"/>
    <lineage>
        <taxon>Bacteria</taxon>
        <taxon>Pseudomonadati</taxon>
        <taxon>Pseudomonadota</taxon>
        <taxon>Alphaproteobacteria</taxon>
        <taxon>Hyphomicrobiales</taxon>
        <taxon>Devosiaceae</taxon>
        <taxon>Pelagibacterium</taxon>
    </lineage>
</organism>
<evidence type="ECO:0000313" key="9">
    <source>
        <dbReference type="Proteomes" id="UP000253759"/>
    </source>
</evidence>
<evidence type="ECO:0000256" key="1">
    <source>
        <dbReference type="ARBA" id="ARBA00004651"/>
    </source>
</evidence>
<reference evidence="9" key="1">
    <citation type="submission" date="2018-07" db="EMBL/GenBank/DDBJ databases">
        <authorList>
            <person name="Liu B.-T."/>
            <person name="Du Z."/>
        </authorList>
    </citation>
    <scope>NUCLEOTIDE SEQUENCE [LARGE SCALE GENOMIC DNA]</scope>
    <source>
        <strain evidence="9">XYN52</strain>
    </source>
</reference>
<keyword evidence="2" id="KW-1003">Cell membrane</keyword>
<dbReference type="Proteomes" id="UP000253759">
    <property type="component" value="Unassembled WGS sequence"/>
</dbReference>
<evidence type="ECO:0000256" key="4">
    <source>
        <dbReference type="ARBA" id="ARBA00022989"/>
    </source>
</evidence>
<keyword evidence="9" id="KW-1185">Reference proteome</keyword>
<comment type="subcellular location">
    <subcellularLocation>
        <location evidence="1">Cell membrane</location>
        <topology evidence="1">Multi-pass membrane protein</topology>
    </subcellularLocation>
</comment>
<evidence type="ECO:0000256" key="6">
    <source>
        <dbReference type="SAM" id="Phobius"/>
    </source>
</evidence>
<dbReference type="Pfam" id="PF02706">
    <property type="entry name" value="Wzz"/>
    <property type="match status" value="1"/>
</dbReference>
<dbReference type="PANTHER" id="PTHR32309">
    <property type="entry name" value="TYROSINE-PROTEIN KINASE"/>
    <property type="match status" value="1"/>
</dbReference>
<name>A0A369W4K6_9HYPH</name>
<evidence type="ECO:0000256" key="3">
    <source>
        <dbReference type="ARBA" id="ARBA00022692"/>
    </source>
</evidence>
<feature type="transmembrane region" description="Helical" evidence="6">
    <location>
        <begin position="413"/>
        <end position="434"/>
    </location>
</feature>
<evidence type="ECO:0000256" key="2">
    <source>
        <dbReference type="ARBA" id="ARBA00022475"/>
    </source>
</evidence>
<dbReference type="PANTHER" id="PTHR32309:SF13">
    <property type="entry name" value="FERRIC ENTEROBACTIN TRANSPORT PROTEIN FEPE"/>
    <property type="match status" value="1"/>
</dbReference>
<dbReference type="InterPro" id="IPR050445">
    <property type="entry name" value="Bact_polysacc_biosynth/exp"/>
</dbReference>
<dbReference type="AlphaFoldDB" id="A0A369W4K6"/>
<feature type="domain" description="Polysaccharide chain length determinant N-terminal" evidence="7">
    <location>
        <begin position="14"/>
        <end position="106"/>
    </location>
</feature>
<dbReference type="GO" id="GO:0005886">
    <property type="term" value="C:plasma membrane"/>
    <property type="evidence" value="ECO:0007669"/>
    <property type="project" value="UniProtKB-SubCell"/>
</dbReference>
<protein>
    <recommendedName>
        <fullName evidence="7">Polysaccharide chain length determinant N-terminal domain-containing protein</fullName>
    </recommendedName>
</protein>
<accession>A0A369W4K6</accession>
<evidence type="ECO:0000256" key="5">
    <source>
        <dbReference type="ARBA" id="ARBA00023136"/>
    </source>
</evidence>
<dbReference type="GO" id="GO:0004713">
    <property type="term" value="F:protein tyrosine kinase activity"/>
    <property type="evidence" value="ECO:0007669"/>
    <property type="project" value="TreeGrafter"/>
</dbReference>
<dbReference type="InterPro" id="IPR003856">
    <property type="entry name" value="LPS_length_determ_N"/>
</dbReference>
<dbReference type="RefSeq" id="WP_114645725.1">
    <property type="nucleotide sequence ID" value="NZ_QQNH01000009.1"/>
</dbReference>
<comment type="caution">
    <text evidence="8">The sequence shown here is derived from an EMBL/GenBank/DDBJ whole genome shotgun (WGS) entry which is preliminary data.</text>
</comment>
<dbReference type="OrthoDB" id="7786248at2"/>
<keyword evidence="4 6" id="KW-1133">Transmembrane helix</keyword>
<keyword evidence="3 6" id="KW-0812">Transmembrane</keyword>
<evidence type="ECO:0000259" key="7">
    <source>
        <dbReference type="Pfam" id="PF02706"/>
    </source>
</evidence>
<proteinExistence type="predicted"/>
<gene>
    <name evidence="8" type="ORF">DVH29_08355</name>
</gene>
<evidence type="ECO:0000313" key="8">
    <source>
        <dbReference type="EMBL" id="RDE08959.1"/>
    </source>
</evidence>
<dbReference type="EMBL" id="QQNH01000009">
    <property type="protein sequence ID" value="RDE08959.1"/>
    <property type="molecule type" value="Genomic_DNA"/>
</dbReference>
<keyword evidence="5 6" id="KW-0472">Membrane</keyword>
<feature type="transmembrane region" description="Helical" evidence="6">
    <location>
        <begin position="31"/>
        <end position="49"/>
    </location>
</feature>
<sequence>MSDFAHRGELPEASIDVGLILRALGKALPRMALVTVLLCGLAYAVLLFVPKSYESRAELLVEPRGNPISASTISNGPEAYLIDEAAVASQIELIKSRDTIRATIDALGLREDPGFAGRSDEQIIATIADDLAVSQERSSRLIAIAYRSGDPDLAARVANGIAVAHIGRRAGQQISDTIETTGWLQAEIERLRAEVVAAERAIAEFRVANDLFVGANNESLTSQQLSNFSAQITAAAERRNAAQSRAQLIRALLESGQSVTGVSDVQASSVGQQLSQEVGRLQGERAQRSATLLPNHPTIRALDAQIGEIESQIAAEGRRVASALEAQAQIEADLQASLEAELERLKVTAGNDTRDGVALAELEREASAQRELLNAYLLRLAEATARSDVNSALPDVRMVSEAAPPVRPAAPQIPLILISIGIVSVLLQAGAVIFRELLSGRALVEKDEPEAPYVADAAEPASAEPVASVVSIAEAPEKDAESVPYAVPVDMELDAIAASVVAGIDRVLVVATADKATNGQGFAERLSARLIGDGISVAEIDAASGAPGIELGLTDLCAEAADFGDVVHRGGDKGQFAYVPWGQAESLALHSPRPVTLVEALSDIYECVVVVTGQTGTGSSLPMFAGTGARCLLLCQDAADCDAIERDVAQLGFARIDRIALPSGRARVA</sequence>